<name>A0A6C0K0N6_9ZZZZ</name>
<evidence type="ECO:0000313" key="1">
    <source>
        <dbReference type="EMBL" id="QHU11113.1"/>
    </source>
</evidence>
<accession>A0A6C0K0N6</accession>
<protein>
    <submittedName>
        <fullName evidence="1">Uncharacterized protein</fullName>
    </submittedName>
</protein>
<reference evidence="1" key="1">
    <citation type="journal article" date="2020" name="Nature">
        <title>Giant virus diversity and host interactions through global metagenomics.</title>
        <authorList>
            <person name="Schulz F."/>
            <person name="Roux S."/>
            <person name="Paez-Espino D."/>
            <person name="Jungbluth S."/>
            <person name="Walsh D.A."/>
            <person name="Denef V.J."/>
            <person name="McMahon K.D."/>
            <person name="Konstantinidis K.T."/>
            <person name="Eloe-Fadrosh E.A."/>
            <person name="Kyrpides N.C."/>
            <person name="Woyke T."/>
        </authorList>
    </citation>
    <scope>NUCLEOTIDE SEQUENCE</scope>
    <source>
        <strain evidence="1">GVMAG-S-1101165-84</strain>
    </source>
</reference>
<proteinExistence type="predicted"/>
<dbReference type="AlphaFoldDB" id="A0A6C0K0N6"/>
<sequence>MACTSYCSLPIPIDSSGNINVTGIFVTTGAGVFTNVNPTVANPGGSSFYSPDGFSFQVGSIPPVGFFTIDGIYPQRFIQPMRETFDRLYAQQQILNPALQDPFNNRTNYTFVQQMSQSQQYRYRVQITLFQRIYTYNLAAYLYAGRQRRAPVYYTFSSASELTMFQDAWSLIRKLYYVNANYSLGSIFFLPFPPFCN</sequence>
<dbReference type="EMBL" id="MN740779">
    <property type="protein sequence ID" value="QHU11113.1"/>
    <property type="molecule type" value="Genomic_DNA"/>
</dbReference>
<organism evidence="1">
    <name type="scientific">viral metagenome</name>
    <dbReference type="NCBI Taxonomy" id="1070528"/>
    <lineage>
        <taxon>unclassified sequences</taxon>
        <taxon>metagenomes</taxon>
        <taxon>organismal metagenomes</taxon>
    </lineage>
</organism>